<evidence type="ECO:0000259" key="1">
    <source>
        <dbReference type="Pfam" id="PF12728"/>
    </source>
</evidence>
<evidence type="ECO:0000313" key="3">
    <source>
        <dbReference type="Proteomes" id="UP000484015"/>
    </source>
</evidence>
<dbReference type="Proteomes" id="UP000484015">
    <property type="component" value="Unassembled WGS sequence"/>
</dbReference>
<name>A0A6L6Q4B9_9BURK</name>
<dbReference type="OrthoDB" id="5298532at2"/>
<reference evidence="2 3" key="1">
    <citation type="submission" date="2019-11" db="EMBL/GenBank/DDBJ databases">
        <title>Type strains purchased from KCTC, JCM and DSMZ.</title>
        <authorList>
            <person name="Lu H."/>
        </authorList>
    </citation>
    <scope>NUCLEOTIDE SEQUENCE [LARGE SCALE GENOMIC DNA]</scope>
    <source>
        <strain evidence="2 3">KCTC 42409</strain>
    </source>
</reference>
<keyword evidence="3" id="KW-1185">Reference proteome</keyword>
<dbReference type="AlphaFoldDB" id="A0A6L6Q4B9"/>
<accession>A0A6L6Q4B9</accession>
<proteinExistence type="predicted"/>
<protein>
    <submittedName>
        <fullName evidence="2">AlpA family phage regulatory protein</fullName>
    </submittedName>
</protein>
<dbReference type="Pfam" id="PF12728">
    <property type="entry name" value="HTH_17"/>
    <property type="match status" value="1"/>
</dbReference>
<feature type="domain" description="Helix-turn-helix" evidence="1">
    <location>
        <begin position="11"/>
        <end position="60"/>
    </location>
</feature>
<dbReference type="InterPro" id="IPR041657">
    <property type="entry name" value="HTH_17"/>
</dbReference>
<dbReference type="SUPFAM" id="SSF46955">
    <property type="entry name" value="Putative DNA-binding domain"/>
    <property type="match status" value="1"/>
</dbReference>
<sequence>MNEQVSGVRCLTVKEVAQKCGVSVSTIWNWVKLKIGFPDPFSIGPNTTRWQESAIDAYILSCIPGAMLTCNS</sequence>
<dbReference type="Gene3D" id="1.10.238.160">
    <property type="match status" value="1"/>
</dbReference>
<dbReference type="InterPro" id="IPR009061">
    <property type="entry name" value="DNA-bd_dom_put_sf"/>
</dbReference>
<gene>
    <name evidence="2" type="ORF">GM668_18835</name>
</gene>
<dbReference type="EMBL" id="WNLA01000013">
    <property type="protein sequence ID" value="MTW04141.1"/>
    <property type="molecule type" value="Genomic_DNA"/>
</dbReference>
<organism evidence="2 3">
    <name type="scientific">Pseudoduganella ginsengisoli</name>
    <dbReference type="NCBI Taxonomy" id="1462440"/>
    <lineage>
        <taxon>Bacteria</taxon>
        <taxon>Pseudomonadati</taxon>
        <taxon>Pseudomonadota</taxon>
        <taxon>Betaproteobacteria</taxon>
        <taxon>Burkholderiales</taxon>
        <taxon>Oxalobacteraceae</taxon>
        <taxon>Telluria group</taxon>
        <taxon>Pseudoduganella</taxon>
    </lineage>
</organism>
<comment type="caution">
    <text evidence="2">The sequence shown here is derived from an EMBL/GenBank/DDBJ whole genome shotgun (WGS) entry which is preliminary data.</text>
</comment>
<evidence type="ECO:0000313" key="2">
    <source>
        <dbReference type="EMBL" id="MTW04141.1"/>
    </source>
</evidence>
<dbReference type="RefSeq" id="WP_155440490.1">
    <property type="nucleotide sequence ID" value="NZ_WNLA01000013.1"/>
</dbReference>